<sequence>MDPDILNWRGDEHSQSLKMLFLSPPFYIARHMVSQFQARLCEAKKASSPPACPEHQEVNFERALVRDFITQLREVAGLAHEDILCGVRVPDERHSSRRDVSVIVFTGSGLYCIDLKTWSGLVTPRQGHWEIHDPRGGSWLGGGYTPCVDPVKLIKLKSEQLRKHLSGLGVELHKEAVHARLLLLNPACELQVPSTELIPSTEREPVVVQAVQVAAFVRSLQRGWMARVTDSLTPHWLNGRLSADAVRRARAGLRALGTWDVLELQGGRRLLGDFHSCSHLGMDRAHIETLEFKHQHSAVLGYLWALLGYMPTVSVQMYERGTDGWAWRPSAGITVLPASAVLIFRGCGEAEDSRVPITHVSRVLLSQ</sequence>
<keyword evidence="2" id="KW-1185">Reference proteome</keyword>
<reference evidence="3" key="1">
    <citation type="submission" date="2025-08" db="UniProtKB">
        <authorList>
            <consortium name="RefSeq"/>
        </authorList>
    </citation>
    <scope>IDENTIFICATION</scope>
    <source>
        <tissue evidence="3">Sperm</tissue>
    </source>
</reference>
<evidence type="ECO:0000313" key="3">
    <source>
        <dbReference type="RefSeq" id="XP_032808312.1"/>
    </source>
</evidence>
<accession>A0AAJ7WSL7</accession>
<dbReference type="InterPro" id="IPR011528">
    <property type="entry name" value="NERD"/>
</dbReference>
<protein>
    <submittedName>
        <fullName evidence="3">Uncharacterized protein LOC116941369</fullName>
    </submittedName>
</protein>
<name>A0AAJ7WSL7_PETMA</name>
<dbReference type="Pfam" id="PF08378">
    <property type="entry name" value="NERD"/>
    <property type="match status" value="1"/>
</dbReference>
<gene>
    <name evidence="3" type="primary">LOC116941369</name>
</gene>
<evidence type="ECO:0000313" key="2">
    <source>
        <dbReference type="Proteomes" id="UP001318040"/>
    </source>
</evidence>
<dbReference type="PANTHER" id="PTHR35287:SF1">
    <property type="entry name" value="SI:ZFOS-911D5.4"/>
    <property type="match status" value="1"/>
</dbReference>
<dbReference type="PANTHER" id="PTHR35287">
    <property type="entry name" value="SI:ZFOS-911D5.4"/>
    <property type="match status" value="1"/>
</dbReference>
<organism evidence="2 3">
    <name type="scientific">Petromyzon marinus</name>
    <name type="common">Sea lamprey</name>
    <dbReference type="NCBI Taxonomy" id="7757"/>
    <lineage>
        <taxon>Eukaryota</taxon>
        <taxon>Metazoa</taxon>
        <taxon>Chordata</taxon>
        <taxon>Craniata</taxon>
        <taxon>Vertebrata</taxon>
        <taxon>Cyclostomata</taxon>
        <taxon>Hyperoartia</taxon>
        <taxon>Petromyzontiformes</taxon>
        <taxon>Petromyzontidae</taxon>
        <taxon>Petromyzon</taxon>
    </lineage>
</organism>
<dbReference type="Proteomes" id="UP001318040">
    <property type="component" value="Chromosome 11"/>
</dbReference>
<dbReference type="KEGG" id="pmrn:116941369"/>
<dbReference type="RefSeq" id="XP_032808312.1">
    <property type="nucleotide sequence ID" value="XM_032952421.1"/>
</dbReference>
<dbReference type="GeneID" id="116941369"/>
<dbReference type="AlphaFoldDB" id="A0AAJ7WSL7"/>
<feature type="domain" description="NERD" evidence="1">
    <location>
        <begin position="80"/>
        <end position="173"/>
    </location>
</feature>
<proteinExistence type="predicted"/>
<evidence type="ECO:0000259" key="1">
    <source>
        <dbReference type="Pfam" id="PF08378"/>
    </source>
</evidence>